<keyword evidence="4" id="KW-0808">Transferase</keyword>
<evidence type="ECO:0000256" key="1">
    <source>
        <dbReference type="ARBA" id="ARBA00012392"/>
    </source>
</evidence>
<protein>
    <recommendedName>
        <fullName evidence="2">Phosphopantetheine adenylyltransferase</fullName>
        <ecNumber evidence="1">2.7.7.3</ecNumber>
    </recommendedName>
</protein>
<evidence type="ECO:0000256" key="6">
    <source>
        <dbReference type="ARBA" id="ARBA00022842"/>
    </source>
</evidence>
<comment type="catalytic activity">
    <reaction evidence="8">
        <text>(R)-4'-phosphopantetheine + ATP + H(+) = 3'-dephospho-CoA + diphosphate</text>
        <dbReference type="Rhea" id="RHEA:19801"/>
        <dbReference type="ChEBI" id="CHEBI:15378"/>
        <dbReference type="ChEBI" id="CHEBI:30616"/>
        <dbReference type="ChEBI" id="CHEBI:33019"/>
        <dbReference type="ChEBI" id="CHEBI:57328"/>
        <dbReference type="ChEBI" id="CHEBI:61723"/>
        <dbReference type="EC" id="2.7.7.3"/>
    </reaction>
</comment>
<dbReference type="PRINTS" id="PR01020">
    <property type="entry name" value="LPSBIOSNTHSS"/>
</dbReference>
<accession>A0ABP7X9P2</accession>
<keyword evidence="11" id="KW-1185">Reference proteome</keyword>
<feature type="domain" description="Cytidyltransferase-like" evidence="9">
    <location>
        <begin position="10"/>
        <end position="130"/>
    </location>
</feature>
<dbReference type="RefSeq" id="WP_344731344.1">
    <property type="nucleotide sequence ID" value="NZ_BAAAZH010000001.1"/>
</dbReference>
<keyword evidence="5 10" id="KW-0548">Nucleotidyltransferase</keyword>
<dbReference type="SUPFAM" id="SSF52374">
    <property type="entry name" value="Nucleotidylyl transferase"/>
    <property type="match status" value="1"/>
</dbReference>
<dbReference type="PANTHER" id="PTHR43793">
    <property type="entry name" value="FAD SYNTHASE"/>
    <property type="match status" value="1"/>
</dbReference>
<sequence>MSEARPRTVITFGTFDVFHVGHLRVIERAAALGDRLVVGVSADALNLRKKGREPVFSEAERLAIVGALKPVDEVFVEESLEQKREYIVKYGADVLVMGDDWAGRFDEFNDVCEVVYLPRTPAISTTALIEKISGTSG</sequence>
<dbReference type="EMBL" id="BAAAZH010000001">
    <property type="protein sequence ID" value="GAA4108504.1"/>
    <property type="molecule type" value="Genomic_DNA"/>
</dbReference>
<comment type="caution">
    <text evidence="10">The sequence shown here is derived from an EMBL/GenBank/DDBJ whole genome shotgun (WGS) entry which is preliminary data.</text>
</comment>
<evidence type="ECO:0000256" key="5">
    <source>
        <dbReference type="ARBA" id="ARBA00022695"/>
    </source>
</evidence>
<dbReference type="InterPro" id="IPR050385">
    <property type="entry name" value="Archaeal_FAD_synthase"/>
</dbReference>
<dbReference type="Proteomes" id="UP001501495">
    <property type="component" value="Unassembled WGS sequence"/>
</dbReference>
<keyword evidence="3" id="KW-0963">Cytoplasm</keyword>
<evidence type="ECO:0000259" key="9">
    <source>
        <dbReference type="Pfam" id="PF01467"/>
    </source>
</evidence>
<dbReference type="EC" id="2.7.7.3" evidence="1"/>
<evidence type="ECO:0000256" key="7">
    <source>
        <dbReference type="ARBA" id="ARBA00022993"/>
    </source>
</evidence>
<dbReference type="InterPro" id="IPR014729">
    <property type="entry name" value="Rossmann-like_a/b/a_fold"/>
</dbReference>
<evidence type="ECO:0000256" key="3">
    <source>
        <dbReference type="ARBA" id="ARBA00022490"/>
    </source>
</evidence>
<gene>
    <name evidence="10" type="ORF">GCM10022215_02270</name>
</gene>
<dbReference type="Gene3D" id="3.40.50.620">
    <property type="entry name" value="HUPs"/>
    <property type="match status" value="1"/>
</dbReference>
<dbReference type="GO" id="GO:0016779">
    <property type="term" value="F:nucleotidyltransferase activity"/>
    <property type="evidence" value="ECO:0007669"/>
    <property type="project" value="UniProtKB-KW"/>
</dbReference>
<evidence type="ECO:0000256" key="4">
    <source>
        <dbReference type="ARBA" id="ARBA00022679"/>
    </source>
</evidence>
<dbReference type="InterPro" id="IPR001980">
    <property type="entry name" value="PPAT"/>
</dbReference>
<organism evidence="10 11">
    <name type="scientific">Nocardioides fonticola</name>
    <dbReference type="NCBI Taxonomy" id="450363"/>
    <lineage>
        <taxon>Bacteria</taxon>
        <taxon>Bacillati</taxon>
        <taxon>Actinomycetota</taxon>
        <taxon>Actinomycetes</taxon>
        <taxon>Propionibacteriales</taxon>
        <taxon>Nocardioidaceae</taxon>
        <taxon>Nocardioides</taxon>
    </lineage>
</organism>
<keyword evidence="7" id="KW-0173">Coenzyme A biosynthesis</keyword>
<dbReference type="PANTHER" id="PTHR43793:SF1">
    <property type="entry name" value="FAD SYNTHASE"/>
    <property type="match status" value="1"/>
</dbReference>
<name>A0ABP7X9P2_9ACTN</name>
<dbReference type="InterPro" id="IPR004821">
    <property type="entry name" value="Cyt_trans-like"/>
</dbReference>
<keyword evidence="6" id="KW-0460">Magnesium</keyword>
<proteinExistence type="predicted"/>
<dbReference type="Pfam" id="PF01467">
    <property type="entry name" value="CTP_transf_like"/>
    <property type="match status" value="1"/>
</dbReference>
<evidence type="ECO:0000313" key="11">
    <source>
        <dbReference type="Proteomes" id="UP001501495"/>
    </source>
</evidence>
<evidence type="ECO:0000313" key="10">
    <source>
        <dbReference type="EMBL" id="GAA4108504.1"/>
    </source>
</evidence>
<reference evidence="11" key="1">
    <citation type="journal article" date="2019" name="Int. J. Syst. Evol. Microbiol.">
        <title>The Global Catalogue of Microorganisms (GCM) 10K type strain sequencing project: providing services to taxonomists for standard genome sequencing and annotation.</title>
        <authorList>
            <consortium name="The Broad Institute Genomics Platform"/>
            <consortium name="The Broad Institute Genome Sequencing Center for Infectious Disease"/>
            <person name="Wu L."/>
            <person name="Ma J."/>
        </authorList>
    </citation>
    <scope>NUCLEOTIDE SEQUENCE [LARGE SCALE GENOMIC DNA]</scope>
    <source>
        <strain evidence="11">JCM 16703</strain>
    </source>
</reference>
<evidence type="ECO:0000256" key="8">
    <source>
        <dbReference type="ARBA" id="ARBA00029346"/>
    </source>
</evidence>
<dbReference type="NCBIfam" id="TIGR00125">
    <property type="entry name" value="cyt_tran_rel"/>
    <property type="match status" value="1"/>
</dbReference>
<evidence type="ECO:0000256" key="2">
    <source>
        <dbReference type="ARBA" id="ARBA00013868"/>
    </source>
</evidence>